<dbReference type="InterPro" id="IPR001584">
    <property type="entry name" value="Integrase_cat-core"/>
</dbReference>
<dbReference type="SUPFAM" id="SSF46689">
    <property type="entry name" value="Homeodomain-like"/>
    <property type="match status" value="1"/>
</dbReference>
<dbReference type="Pfam" id="PF00665">
    <property type="entry name" value="rve"/>
    <property type="match status" value="1"/>
</dbReference>
<dbReference type="PANTHER" id="PTHR46889:SF5">
    <property type="entry name" value="INTEGRASE PROTEIN"/>
    <property type="match status" value="1"/>
</dbReference>
<name>A0A382J800_9ZZZZ</name>
<feature type="non-terminal residue" evidence="2">
    <location>
        <position position="248"/>
    </location>
</feature>
<organism evidence="2">
    <name type="scientific">marine metagenome</name>
    <dbReference type="NCBI Taxonomy" id="408172"/>
    <lineage>
        <taxon>unclassified sequences</taxon>
        <taxon>metagenomes</taxon>
        <taxon>ecological metagenomes</taxon>
    </lineage>
</organism>
<dbReference type="EMBL" id="UINC01071930">
    <property type="protein sequence ID" value="SVC07203.1"/>
    <property type="molecule type" value="Genomic_DNA"/>
</dbReference>
<sequence length="248" mass="29101">MVEDSALSIRKTLAELGISRSSFYRWYQRYQAGGPDALRSHSRSPRRFWNKLPESVKGQCLEIALQHPDKSPRELAWHITDEHHYFISESSVYRILKHYDLITSPAYILLSASDSFHTPTRRIHELWQTDFTYFKVIGWGWYYLSTVLDDYSRFIISWKLTTSMGASDVKDTLDQAIDRTGVTNIPVRHRPRLLSDNGPCYLSGELKTYLNEHQMGHTRGAPYHPMTQGKIERYHRSMKNVVKLEHYY</sequence>
<dbReference type="GO" id="GO:0003676">
    <property type="term" value="F:nucleic acid binding"/>
    <property type="evidence" value="ECO:0007669"/>
    <property type="project" value="InterPro"/>
</dbReference>
<evidence type="ECO:0000259" key="1">
    <source>
        <dbReference type="PROSITE" id="PS50994"/>
    </source>
</evidence>
<reference evidence="2" key="1">
    <citation type="submission" date="2018-05" db="EMBL/GenBank/DDBJ databases">
        <authorList>
            <person name="Lanie J.A."/>
            <person name="Ng W.-L."/>
            <person name="Kazmierczak K.M."/>
            <person name="Andrzejewski T.M."/>
            <person name="Davidsen T.M."/>
            <person name="Wayne K.J."/>
            <person name="Tettelin H."/>
            <person name="Glass J.I."/>
            <person name="Rusch D."/>
            <person name="Podicherti R."/>
            <person name="Tsui H.-C.T."/>
            <person name="Winkler M.E."/>
        </authorList>
    </citation>
    <scope>NUCLEOTIDE SEQUENCE</scope>
</reference>
<dbReference type="Pfam" id="PF13565">
    <property type="entry name" value="HTH_32"/>
    <property type="match status" value="1"/>
</dbReference>
<dbReference type="InterPro" id="IPR009057">
    <property type="entry name" value="Homeodomain-like_sf"/>
</dbReference>
<dbReference type="AlphaFoldDB" id="A0A382J800"/>
<gene>
    <name evidence="2" type="ORF">METZ01_LOCUS260057</name>
</gene>
<dbReference type="InterPro" id="IPR036397">
    <property type="entry name" value="RNaseH_sf"/>
</dbReference>
<dbReference type="GO" id="GO:0015074">
    <property type="term" value="P:DNA integration"/>
    <property type="evidence" value="ECO:0007669"/>
    <property type="project" value="InterPro"/>
</dbReference>
<dbReference type="Gene3D" id="3.30.420.10">
    <property type="entry name" value="Ribonuclease H-like superfamily/Ribonuclease H"/>
    <property type="match status" value="1"/>
</dbReference>
<feature type="domain" description="Integrase catalytic" evidence="1">
    <location>
        <begin position="115"/>
        <end position="248"/>
    </location>
</feature>
<protein>
    <recommendedName>
        <fullName evidence="1">Integrase catalytic domain-containing protein</fullName>
    </recommendedName>
</protein>
<dbReference type="InterPro" id="IPR050900">
    <property type="entry name" value="Transposase_IS3/IS150/IS904"/>
</dbReference>
<dbReference type="InterPro" id="IPR012337">
    <property type="entry name" value="RNaseH-like_sf"/>
</dbReference>
<dbReference type="PANTHER" id="PTHR46889">
    <property type="entry name" value="TRANSPOSASE INSF FOR INSERTION SEQUENCE IS3B-RELATED"/>
    <property type="match status" value="1"/>
</dbReference>
<evidence type="ECO:0000313" key="2">
    <source>
        <dbReference type="EMBL" id="SVC07203.1"/>
    </source>
</evidence>
<dbReference type="PROSITE" id="PS50994">
    <property type="entry name" value="INTEGRASE"/>
    <property type="match status" value="1"/>
</dbReference>
<accession>A0A382J800</accession>
<dbReference type="SUPFAM" id="SSF53098">
    <property type="entry name" value="Ribonuclease H-like"/>
    <property type="match status" value="1"/>
</dbReference>
<proteinExistence type="predicted"/>